<dbReference type="InterPro" id="IPR000792">
    <property type="entry name" value="Tscrpt_reg_LuxR_C"/>
</dbReference>
<reference evidence="5" key="1">
    <citation type="journal article" date="2014" name="Int. J. Syst. Evol. Microbiol.">
        <title>Complete genome sequence of Corynebacterium casei LMG S-19264T (=DSM 44701T), isolated from a smear-ripened cheese.</title>
        <authorList>
            <consortium name="US DOE Joint Genome Institute (JGI-PGF)"/>
            <person name="Walter F."/>
            <person name="Albersmeier A."/>
            <person name="Kalinowski J."/>
            <person name="Ruckert C."/>
        </authorList>
    </citation>
    <scope>NUCLEOTIDE SEQUENCE</scope>
    <source>
        <strain evidence="5">CGMCC 4.7272</strain>
    </source>
</reference>
<comment type="caution">
    <text evidence="5">The sequence shown here is derived from an EMBL/GenBank/DDBJ whole genome shotgun (WGS) entry which is preliminary data.</text>
</comment>
<accession>A0A917KNG5</accession>
<evidence type="ECO:0000313" key="6">
    <source>
        <dbReference type="Proteomes" id="UP000625682"/>
    </source>
</evidence>
<evidence type="ECO:0000256" key="3">
    <source>
        <dbReference type="ARBA" id="ARBA00023163"/>
    </source>
</evidence>
<dbReference type="CDD" id="cd06170">
    <property type="entry name" value="LuxR_C_like"/>
    <property type="match status" value="1"/>
</dbReference>
<dbReference type="EMBL" id="BMMU01000004">
    <property type="protein sequence ID" value="GGJ22311.1"/>
    <property type="molecule type" value="Genomic_DNA"/>
</dbReference>
<dbReference type="SUPFAM" id="SSF46894">
    <property type="entry name" value="C-terminal effector domain of the bipartite response regulators"/>
    <property type="match status" value="1"/>
</dbReference>
<keyword evidence="3" id="KW-0804">Transcription</keyword>
<dbReference type="PANTHER" id="PTHR44688:SF16">
    <property type="entry name" value="DNA-BINDING TRANSCRIPTIONAL ACTIVATOR DEVR_DOSR"/>
    <property type="match status" value="1"/>
</dbReference>
<dbReference type="AlphaFoldDB" id="A0A917KNG5"/>
<dbReference type="SMART" id="SM00421">
    <property type="entry name" value="HTH_LUXR"/>
    <property type="match status" value="1"/>
</dbReference>
<dbReference type="GO" id="GO:0003677">
    <property type="term" value="F:DNA binding"/>
    <property type="evidence" value="ECO:0007669"/>
    <property type="project" value="UniProtKB-KW"/>
</dbReference>
<dbReference type="Gene3D" id="3.40.50.2300">
    <property type="match status" value="1"/>
</dbReference>
<dbReference type="Proteomes" id="UP000625682">
    <property type="component" value="Unassembled WGS sequence"/>
</dbReference>
<dbReference type="RefSeq" id="WP_189146774.1">
    <property type="nucleotide sequence ID" value="NZ_BAABER010000001.1"/>
</dbReference>
<dbReference type="GO" id="GO:0006355">
    <property type="term" value="P:regulation of DNA-templated transcription"/>
    <property type="evidence" value="ECO:0007669"/>
    <property type="project" value="InterPro"/>
</dbReference>
<dbReference type="PRINTS" id="PR00038">
    <property type="entry name" value="HTHLUXR"/>
</dbReference>
<proteinExistence type="predicted"/>
<evidence type="ECO:0000259" key="4">
    <source>
        <dbReference type="PROSITE" id="PS50043"/>
    </source>
</evidence>
<keyword evidence="1" id="KW-0805">Transcription regulation</keyword>
<gene>
    <name evidence="5" type="ORF">GCM10012282_18520</name>
</gene>
<organism evidence="5 6">
    <name type="scientific">Streptomyces lacrimifluminis</name>
    <dbReference type="NCBI Taxonomy" id="1500077"/>
    <lineage>
        <taxon>Bacteria</taxon>
        <taxon>Bacillati</taxon>
        <taxon>Actinomycetota</taxon>
        <taxon>Actinomycetes</taxon>
        <taxon>Kitasatosporales</taxon>
        <taxon>Streptomycetaceae</taxon>
        <taxon>Streptomyces</taxon>
    </lineage>
</organism>
<evidence type="ECO:0000256" key="2">
    <source>
        <dbReference type="ARBA" id="ARBA00023125"/>
    </source>
</evidence>
<reference evidence="5" key="2">
    <citation type="submission" date="2020-09" db="EMBL/GenBank/DDBJ databases">
        <authorList>
            <person name="Sun Q."/>
            <person name="Zhou Y."/>
        </authorList>
    </citation>
    <scope>NUCLEOTIDE SEQUENCE</scope>
    <source>
        <strain evidence="5">CGMCC 4.7272</strain>
    </source>
</reference>
<name>A0A917KNG5_9ACTN</name>
<evidence type="ECO:0000313" key="5">
    <source>
        <dbReference type="EMBL" id="GGJ22311.1"/>
    </source>
</evidence>
<feature type="domain" description="HTH luxR-type" evidence="4">
    <location>
        <begin position="139"/>
        <end position="204"/>
    </location>
</feature>
<evidence type="ECO:0000256" key="1">
    <source>
        <dbReference type="ARBA" id="ARBA00023015"/>
    </source>
</evidence>
<keyword evidence="2 5" id="KW-0238">DNA-binding</keyword>
<dbReference type="InterPro" id="IPR016032">
    <property type="entry name" value="Sig_transdc_resp-reg_C-effctor"/>
</dbReference>
<dbReference type="PANTHER" id="PTHR44688">
    <property type="entry name" value="DNA-BINDING TRANSCRIPTIONAL ACTIVATOR DEVR_DOSR"/>
    <property type="match status" value="1"/>
</dbReference>
<protein>
    <submittedName>
        <fullName evidence="5">DNA-binding response regulator</fullName>
    </submittedName>
</protein>
<dbReference type="PROSITE" id="PS50043">
    <property type="entry name" value="HTH_LUXR_2"/>
    <property type="match status" value="1"/>
</dbReference>
<keyword evidence="6" id="KW-1185">Reference proteome</keyword>
<dbReference type="Pfam" id="PF00196">
    <property type="entry name" value="GerE"/>
    <property type="match status" value="1"/>
</dbReference>
<sequence>MHRVLLTAGAALTRDAYARVIEGSALLTVQAKIPDLTHALAQLPSLRPDILLIDAAALTPSPGTTTLLSLGRAAAHSPVAVIGDIPAEETGSLLRVGVTGVLDPRIEAAPFVAALALISQGGTVISSPSTTTRIPAAPPTPVLGQLSTRERQVLALMATQPDTRTLAQLLGISPLTVKSHVNRILRKLGASSRAHLVTIAYESGLVSPGLPAGRVLAY</sequence>